<evidence type="ECO:0000313" key="7">
    <source>
        <dbReference type="Proteomes" id="UP000236333"/>
    </source>
</evidence>
<feature type="region of interest" description="Disordered" evidence="5">
    <location>
        <begin position="143"/>
        <end position="172"/>
    </location>
</feature>
<feature type="repeat" description="ANK" evidence="3">
    <location>
        <begin position="233"/>
        <end position="265"/>
    </location>
</feature>
<evidence type="ECO:0000256" key="3">
    <source>
        <dbReference type="PROSITE-ProRule" id="PRU00023"/>
    </source>
</evidence>
<dbReference type="OrthoDB" id="548600at2759"/>
<organism evidence="6 7">
    <name type="scientific">Tetrabaena socialis</name>
    <dbReference type="NCBI Taxonomy" id="47790"/>
    <lineage>
        <taxon>Eukaryota</taxon>
        <taxon>Viridiplantae</taxon>
        <taxon>Chlorophyta</taxon>
        <taxon>core chlorophytes</taxon>
        <taxon>Chlorophyceae</taxon>
        <taxon>CS clade</taxon>
        <taxon>Chlamydomonadales</taxon>
        <taxon>Tetrabaenaceae</taxon>
        <taxon>Tetrabaena</taxon>
    </lineage>
</organism>
<dbReference type="PROSITE" id="PS50297">
    <property type="entry name" value="ANK_REP_REGION"/>
    <property type="match status" value="3"/>
</dbReference>
<keyword evidence="2 3" id="KW-0040">ANK repeat</keyword>
<dbReference type="PANTHER" id="PTHR24171">
    <property type="entry name" value="ANKYRIN REPEAT DOMAIN-CONTAINING PROTEIN 39-RELATED"/>
    <property type="match status" value="1"/>
</dbReference>
<dbReference type="PROSITE" id="PS50088">
    <property type="entry name" value="ANK_REPEAT"/>
    <property type="match status" value="3"/>
</dbReference>
<dbReference type="SUPFAM" id="SSF48403">
    <property type="entry name" value="Ankyrin repeat"/>
    <property type="match status" value="1"/>
</dbReference>
<feature type="repeat" description="ANK" evidence="3">
    <location>
        <begin position="266"/>
        <end position="298"/>
    </location>
</feature>
<gene>
    <name evidence="6" type="ORF">TSOC_004922</name>
</gene>
<evidence type="ECO:0000256" key="1">
    <source>
        <dbReference type="ARBA" id="ARBA00022737"/>
    </source>
</evidence>
<evidence type="ECO:0000256" key="5">
    <source>
        <dbReference type="SAM" id="MobiDB-lite"/>
    </source>
</evidence>
<evidence type="ECO:0000256" key="2">
    <source>
        <dbReference type="ARBA" id="ARBA00023043"/>
    </source>
</evidence>
<feature type="repeat" description="ANK" evidence="3">
    <location>
        <begin position="299"/>
        <end position="331"/>
    </location>
</feature>
<dbReference type="SMART" id="SM00248">
    <property type="entry name" value="ANK"/>
    <property type="match status" value="3"/>
</dbReference>
<dbReference type="Pfam" id="PF12796">
    <property type="entry name" value="Ank_2"/>
    <property type="match status" value="1"/>
</dbReference>
<dbReference type="InterPro" id="IPR036770">
    <property type="entry name" value="Ankyrin_rpt-contain_sf"/>
</dbReference>
<evidence type="ECO:0000313" key="6">
    <source>
        <dbReference type="EMBL" id="PNH08527.1"/>
    </source>
</evidence>
<feature type="coiled-coil region" evidence="4">
    <location>
        <begin position="115"/>
        <end position="142"/>
    </location>
</feature>
<name>A0A2J8A7N1_9CHLO</name>
<sequence>MLMTRACPAGGLARPMFAPRPLPRTAPPYAARSGLCWPRSSRWVSSSSSSVRVRVGPAVTGGPGDTPGAARREERAVELMTASFAAAAKAQQGAEVTELAARVRVLESVAVAQQLAAAEAARDELAARVRVLEAAVRELKATAQQQGHTDIALTDPGPRSLAPGPPYPSTQDKHVKRIGLTVRPARSEDERALLAAAKEGALPEMERLLSKPTTNPDAQDENGDAALHGAGWNGQTALHWASYNGHTEAVQALLRAGADVTAKNDVGESALHSASYNGHTKAVEVLLRAGADVAATNDLDDTALHYASDEGHKEAVEVLLRAGADVASKNDPPVLSGGLGR</sequence>
<dbReference type="PRINTS" id="PR01415">
    <property type="entry name" value="ANKYRIN"/>
</dbReference>
<dbReference type="EMBL" id="PGGS01000126">
    <property type="protein sequence ID" value="PNH08527.1"/>
    <property type="molecule type" value="Genomic_DNA"/>
</dbReference>
<dbReference type="PANTHER" id="PTHR24171:SF10">
    <property type="entry name" value="ANKYRIN REPEAT DOMAIN-CONTAINING PROTEIN 29-LIKE"/>
    <property type="match status" value="1"/>
</dbReference>
<dbReference type="Gene3D" id="1.25.40.20">
    <property type="entry name" value="Ankyrin repeat-containing domain"/>
    <property type="match status" value="2"/>
</dbReference>
<keyword evidence="7" id="KW-1185">Reference proteome</keyword>
<dbReference type="Proteomes" id="UP000236333">
    <property type="component" value="Unassembled WGS sequence"/>
</dbReference>
<protein>
    <submittedName>
        <fullName evidence="6">Ankyrin repeat domain-containing protein</fullName>
    </submittedName>
</protein>
<proteinExistence type="predicted"/>
<accession>A0A2J8A7N1</accession>
<comment type="caution">
    <text evidence="6">The sequence shown here is derived from an EMBL/GenBank/DDBJ whole genome shotgun (WGS) entry which is preliminary data.</text>
</comment>
<keyword evidence="4" id="KW-0175">Coiled coil</keyword>
<evidence type="ECO:0000256" key="4">
    <source>
        <dbReference type="SAM" id="Coils"/>
    </source>
</evidence>
<keyword evidence="1" id="KW-0677">Repeat</keyword>
<dbReference type="AlphaFoldDB" id="A0A2J8A7N1"/>
<dbReference type="InterPro" id="IPR002110">
    <property type="entry name" value="Ankyrin_rpt"/>
</dbReference>
<reference evidence="6 7" key="1">
    <citation type="journal article" date="2017" name="Mol. Biol. Evol.">
        <title>The 4-celled Tetrabaena socialis nuclear genome reveals the essential components for genetic control of cell number at the origin of multicellularity in the volvocine lineage.</title>
        <authorList>
            <person name="Featherston J."/>
            <person name="Arakaki Y."/>
            <person name="Hanschen E.R."/>
            <person name="Ferris P.J."/>
            <person name="Michod R.E."/>
            <person name="Olson B.J.S.C."/>
            <person name="Nozaki H."/>
            <person name="Durand P.M."/>
        </authorList>
    </citation>
    <scope>NUCLEOTIDE SEQUENCE [LARGE SCALE GENOMIC DNA]</scope>
    <source>
        <strain evidence="6 7">NIES-571</strain>
    </source>
</reference>